<dbReference type="AlphaFoldDB" id="A0A8K0DZX5"/>
<evidence type="ECO:0000313" key="4">
    <source>
        <dbReference type="Proteomes" id="UP000796880"/>
    </source>
</evidence>
<comment type="caution">
    <text evidence="3">The sequence shown here is derived from an EMBL/GenBank/DDBJ whole genome shotgun (WGS) entry which is preliminary data.</text>
</comment>
<dbReference type="InterPro" id="IPR044708">
    <property type="entry name" value="CPR5"/>
</dbReference>
<keyword evidence="2" id="KW-1133">Transmembrane helix</keyword>
<name>A0A8K0DZX5_9ROSA</name>
<evidence type="ECO:0000256" key="1">
    <source>
        <dbReference type="SAM" id="MobiDB-lite"/>
    </source>
</evidence>
<keyword evidence="2" id="KW-0472">Membrane</keyword>
<feature type="region of interest" description="Disordered" evidence="1">
    <location>
        <begin position="1"/>
        <end position="20"/>
    </location>
</feature>
<dbReference type="EMBL" id="VOIH02000008">
    <property type="protein sequence ID" value="KAF3440450.1"/>
    <property type="molecule type" value="Genomic_DNA"/>
</dbReference>
<evidence type="ECO:0000313" key="3">
    <source>
        <dbReference type="EMBL" id="KAF3440450.1"/>
    </source>
</evidence>
<sequence>MGGPSLPSSEPNGSSACFCNEETNNAENEEAAATVGSSTGCLNPTVQNPLPSSEPSDENPEKLVNRNKKKVKKRPMKDVSASQSPSSSSSLGSLHRGTRVASKRRNARIVFGALRRNPVSDAISFRLGMSIAAFVAQVLDKKDVRGEGMSADHLAMICASAVRESLANDFGDTFDSFVKNFEKSFGSTLRTLKLIKESSVNKENHHRGQPNLEGFTSDVSYNKADCICRRGCTSSPDSDNHHSEAVFHTNVAQDGLNHSEAIELNEVTDSINLDLALHGQTNQVICFSPNPFRSTTNQSMLSTIEKSVIEQARSNDLKSVELGLTMRRLKMKETQLALNFDSNHLERSKLAMNISKASFKAEKFKSQLEDDRYCELLRKFIDCLVAGLFLMVSSLLYGTYVFSYKRIIEATASCTPSPKESRSWWIPNPMSSFNSGLHILMCQVQVVSRMLFGILVIIVIAYLLLQRSTTSRQTMPVTFILLLLGVACGFAGKLCIDTLGGSGYLWLMYWETFCLVHFFCNVYTSTLFFILYGPVTISQGTKCYAILPYWIRRCTFYGVLLLFLPLFCGLLPFASFGEWKDHFWLLLTDYFSVGGD</sequence>
<feature type="transmembrane region" description="Helical" evidence="2">
    <location>
        <begin position="477"/>
        <end position="496"/>
    </location>
</feature>
<dbReference type="GO" id="GO:0010150">
    <property type="term" value="P:leaf senescence"/>
    <property type="evidence" value="ECO:0007669"/>
    <property type="project" value="InterPro"/>
</dbReference>
<dbReference type="Proteomes" id="UP000796880">
    <property type="component" value="Unassembled WGS sequence"/>
</dbReference>
<feature type="compositionally biased region" description="Polar residues" evidence="1">
    <location>
        <begin position="35"/>
        <end position="54"/>
    </location>
</feature>
<keyword evidence="2" id="KW-0812">Transmembrane</keyword>
<evidence type="ECO:0008006" key="5">
    <source>
        <dbReference type="Google" id="ProtNLM"/>
    </source>
</evidence>
<keyword evidence="4" id="KW-1185">Reference proteome</keyword>
<dbReference type="PANTHER" id="PTHR35322:SF2">
    <property type="entry name" value="PROTEIN CPR-5"/>
    <property type="match status" value="1"/>
</dbReference>
<reference evidence="3" key="1">
    <citation type="submission" date="2020-03" db="EMBL/GenBank/DDBJ databases">
        <title>A high-quality chromosome-level genome assembly of a woody plant with both climbing and erect habits, Rhamnella rubrinervis.</title>
        <authorList>
            <person name="Lu Z."/>
            <person name="Yang Y."/>
            <person name="Zhu X."/>
            <person name="Sun Y."/>
        </authorList>
    </citation>
    <scope>NUCLEOTIDE SEQUENCE</scope>
    <source>
        <strain evidence="3">BYM</strain>
        <tissue evidence="3">Leaf</tissue>
    </source>
</reference>
<feature type="compositionally biased region" description="Basic residues" evidence="1">
    <location>
        <begin position="65"/>
        <end position="75"/>
    </location>
</feature>
<feature type="transmembrane region" description="Helical" evidence="2">
    <location>
        <begin position="508"/>
        <end position="533"/>
    </location>
</feature>
<feature type="compositionally biased region" description="Polar residues" evidence="1">
    <location>
        <begin position="1"/>
        <end position="17"/>
    </location>
</feature>
<dbReference type="PANTHER" id="PTHR35322">
    <property type="entry name" value="PROTEIN CPR-5"/>
    <property type="match status" value="1"/>
</dbReference>
<feature type="transmembrane region" description="Helical" evidence="2">
    <location>
        <begin position="554"/>
        <end position="576"/>
    </location>
</feature>
<feature type="compositionally biased region" description="Low complexity" evidence="1">
    <location>
        <begin position="80"/>
        <end position="93"/>
    </location>
</feature>
<proteinExistence type="predicted"/>
<accession>A0A8K0DZX5</accession>
<dbReference type="GO" id="GO:0010090">
    <property type="term" value="P:trichome morphogenesis"/>
    <property type="evidence" value="ECO:0007669"/>
    <property type="project" value="InterPro"/>
</dbReference>
<feature type="compositionally biased region" description="Low complexity" evidence="1">
    <location>
        <begin position="25"/>
        <end position="34"/>
    </location>
</feature>
<feature type="region of interest" description="Disordered" evidence="1">
    <location>
        <begin position="25"/>
        <end position="100"/>
    </location>
</feature>
<feature type="transmembrane region" description="Helical" evidence="2">
    <location>
        <begin position="446"/>
        <end position="465"/>
    </location>
</feature>
<evidence type="ECO:0000256" key="2">
    <source>
        <dbReference type="SAM" id="Phobius"/>
    </source>
</evidence>
<gene>
    <name evidence="3" type="ORF">FNV43_RR18734</name>
</gene>
<organism evidence="3 4">
    <name type="scientific">Rhamnella rubrinervis</name>
    <dbReference type="NCBI Taxonomy" id="2594499"/>
    <lineage>
        <taxon>Eukaryota</taxon>
        <taxon>Viridiplantae</taxon>
        <taxon>Streptophyta</taxon>
        <taxon>Embryophyta</taxon>
        <taxon>Tracheophyta</taxon>
        <taxon>Spermatophyta</taxon>
        <taxon>Magnoliopsida</taxon>
        <taxon>eudicotyledons</taxon>
        <taxon>Gunneridae</taxon>
        <taxon>Pentapetalae</taxon>
        <taxon>rosids</taxon>
        <taxon>fabids</taxon>
        <taxon>Rosales</taxon>
        <taxon>Rhamnaceae</taxon>
        <taxon>rhamnoid group</taxon>
        <taxon>Rhamneae</taxon>
        <taxon>Rhamnella</taxon>
    </lineage>
</organism>
<protein>
    <recommendedName>
        <fullName evidence="5">Protein CPR-5</fullName>
    </recommendedName>
</protein>
<dbReference type="OrthoDB" id="2017423at2759"/>
<dbReference type="GO" id="GO:0006952">
    <property type="term" value="P:defense response"/>
    <property type="evidence" value="ECO:0007669"/>
    <property type="project" value="InterPro"/>
</dbReference>